<dbReference type="EMBL" id="FTPP01000002">
    <property type="protein sequence ID" value="SIT89074.1"/>
    <property type="molecule type" value="Genomic_DNA"/>
</dbReference>
<dbReference type="OrthoDB" id="6399635at2"/>
<evidence type="ECO:0000256" key="3">
    <source>
        <dbReference type="ARBA" id="ARBA00023157"/>
    </source>
</evidence>
<evidence type="ECO:0000256" key="2">
    <source>
        <dbReference type="ARBA" id="ARBA00022748"/>
    </source>
</evidence>
<evidence type="ECO:0000256" key="1">
    <source>
        <dbReference type="ARBA" id="ARBA00004196"/>
    </source>
</evidence>
<comment type="subcellular location">
    <subcellularLocation>
        <location evidence="1">Cell envelope</location>
    </subcellularLocation>
</comment>
<sequence>MKRTLTLLLACMLATHYLFAQSTVIVTGKVQKGQGDDIFIASLPSLLFPEEQRTFAEVNKGHFRFELPVSKPTTVELVYGDESVPLYLEPGFELQVTFAAGKMLKTLKYSGRGANENNYLTLHTYRFDEEEDYQTLPDNVRLSEKAFLQFLDYRKEDQLAIFEKKIEASPVSDHFRKMILAEIEYSYANDRLTFFEMREQMRLPVQLQPSAGYFDFLDDLEMEQPASLDAISFPTLLRNYIRFIGQQAQLEPSDIHYYKKVYNEVSYTLQDQARVMAQAYLIRLSLQQGNVLHLPAMLQDFGQNEGIAAVHANLLRQYESHPGLGIGSTAPDFSLQDINGQQVSLSDFKGKIVYLSFWRTDCGLCMVEQPHAQELARKLQSHDVALINIGVDENEQAWRSVVQSRGFGGVQLYLKGQNHELARRYGLKDVPAYFLIDEDGTILSTKPRRPIDREVEKEILQHVMDNRASRR</sequence>
<dbReference type="GO" id="GO:0016209">
    <property type="term" value="F:antioxidant activity"/>
    <property type="evidence" value="ECO:0007669"/>
    <property type="project" value="InterPro"/>
</dbReference>
<feature type="signal peptide" evidence="5">
    <location>
        <begin position="1"/>
        <end position="20"/>
    </location>
</feature>
<gene>
    <name evidence="7" type="ORF">SAMN05444128_1957</name>
</gene>
<dbReference type="SUPFAM" id="SSF52833">
    <property type="entry name" value="Thioredoxin-like"/>
    <property type="match status" value="1"/>
</dbReference>
<evidence type="ECO:0000256" key="4">
    <source>
        <dbReference type="ARBA" id="ARBA00023284"/>
    </source>
</evidence>
<name>A0A1R3XCP6_9BACT</name>
<proteinExistence type="predicted"/>
<dbReference type="PROSITE" id="PS51352">
    <property type="entry name" value="THIOREDOXIN_2"/>
    <property type="match status" value="1"/>
</dbReference>
<feature type="chain" id="PRO_5012751713" evidence="5">
    <location>
        <begin position="21"/>
        <end position="471"/>
    </location>
</feature>
<feature type="domain" description="Thioredoxin" evidence="6">
    <location>
        <begin position="324"/>
        <end position="468"/>
    </location>
</feature>
<accession>A0A1R3XCP6</accession>
<dbReference type="CDD" id="cd02966">
    <property type="entry name" value="TlpA_like_family"/>
    <property type="match status" value="1"/>
</dbReference>
<dbReference type="AlphaFoldDB" id="A0A1R3XCP6"/>
<organism evidence="7 8">
    <name type="scientific">Pontibacter indicus</name>
    <dbReference type="NCBI Taxonomy" id="1317125"/>
    <lineage>
        <taxon>Bacteria</taxon>
        <taxon>Pseudomonadati</taxon>
        <taxon>Bacteroidota</taxon>
        <taxon>Cytophagia</taxon>
        <taxon>Cytophagales</taxon>
        <taxon>Hymenobacteraceae</taxon>
        <taxon>Pontibacter</taxon>
    </lineage>
</organism>
<protein>
    <submittedName>
        <fullName evidence="7">Peroxiredoxin</fullName>
    </submittedName>
</protein>
<reference evidence="8" key="1">
    <citation type="submission" date="2017-01" db="EMBL/GenBank/DDBJ databases">
        <authorList>
            <person name="Varghese N."/>
            <person name="Submissions S."/>
        </authorList>
    </citation>
    <scope>NUCLEOTIDE SEQUENCE [LARGE SCALE GENOMIC DNA]</scope>
    <source>
        <strain evidence="8">LP100</strain>
    </source>
</reference>
<keyword evidence="4" id="KW-0676">Redox-active center</keyword>
<dbReference type="PANTHER" id="PTHR42852:SF6">
    <property type="entry name" value="THIOL:DISULFIDE INTERCHANGE PROTEIN DSBE"/>
    <property type="match status" value="1"/>
</dbReference>
<evidence type="ECO:0000313" key="8">
    <source>
        <dbReference type="Proteomes" id="UP000187181"/>
    </source>
</evidence>
<dbReference type="InterPro" id="IPR050553">
    <property type="entry name" value="Thioredoxin_ResA/DsbE_sf"/>
</dbReference>
<keyword evidence="3" id="KW-1015">Disulfide bond</keyword>
<dbReference type="GO" id="GO:0016491">
    <property type="term" value="F:oxidoreductase activity"/>
    <property type="evidence" value="ECO:0007669"/>
    <property type="project" value="InterPro"/>
</dbReference>
<dbReference type="InterPro" id="IPR036249">
    <property type="entry name" value="Thioredoxin-like_sf"/>
</dbReference>
<dbReference type="GO" id="GO:0017004">
    <property type="term" value="P:cytochrome complex assembly"/>
    <property type="evidence" value="ECO:0007669"/>
    <property type="project" value="UniProtKB-KW"/>
</dbReference>
<dbReference type="InterPro" id="IPR000866">
    <property type="entry name" value="AhpC/TSA"/>
</dbReference>
<keyword evidence="2" id="KW-0201">Cytochrome c-type biogenesis</keyword>
<dbReference type="STRING" id="1317125.SAMN05444128_1957"/>
<dbReference type="InterPro" id="IPR013766">
    <property type="entry name" value="Thioredoxin_domain"/>
</dbReference>
<dbReference type="Pfam" id="PF00578">
    <property type="entry name" value="AhpC-TSA"/>
    <property type="match status" value="1"/>
</dbReference>
<dbReference type="GO" id="GO:0030313">
    <property type="term" value="C:cell envelope"/>
    <property type="evidence" value="ECO:0007669"/>
    <property type="project" value="UniProtKB-SubCell"/>
</dbReference>
<dbReference type="Gene3D" id="3.40.30.10">
    <property type="entry name" value="Glutaredoxin"/>
    <property type="match status" value="1"/>
</dbReference>
<keyword evidence="5" id="KW-0732">Signal</keyword>
<keyword evidence="8" id="KW-1185">Reference proteome</keyword>
<dbReference type="Proteomes" id="UP000187181">
    <property type="component" value="Unassembled WGS sequence"/>
</dbReference>
<evidence type="ECO:0000313" key="7">
    <source>
        <dbReference type="EMBL" id="SIT89074.1"/>
    </source>
</evidence>
<dbReference type="PANTHER" id="PTHR42852">
    <property type="entry name" value="THIOL:DISULFIDE INTERCHANGE PROTEIN DSBE"/>
    <property type="match status" value="1"/>
</dbReference>
<dbReference type="RefSeq" id="WP_076668341.1">
    <property type="nucleotide sequence ID" value="NZ_FTPP01000002.1"/>
</dbReference>
<evidence type="ECO:0000256" key="5">
    <source>
        <dbReference type="SAM" id="SignalP"/>
    </source>
</evidence>
<evidence type="ECO:0000259" key="6">
    <source>
        <dbReference type="PROSITE" id="PS51352"/>
    </source>
</evidence>